<name>A0A1I8GLX7_9PLAT</name>
<proteinExistence type="predicted"/>
<evidence type="ECO:0000256" key="1">
    <source>
        <dbReference type="SAM" id="MobiDB-lite"/>
    </source>
</evidence>
<reference evidence="3" key="1">
    <citation type="submission" date="2016-11" db="UniProtKB">
        <authorList>
            <consortium name="WormBaseParasite"/>
        </authorList>
    </citation>
    <scope>IDENTIFICATION</scope>
</reference>
<protein>
    <submittedName>
        <fullName evidence="3">Lipoprotein</fullName>
    </submittedName>
</protein>
<dbReference type="Proteomes" id="UP000095280">
    <property type="component" value="Unplaced"/>
</dbReference>
<accession>A0A1I8GLX7</accession>
<evidence type="ECO:0000313" key="2">
    <source>
        <dbReference type="Proteomes" id="UP000095280"/>
    </source>
</evidence>
<dbReference type="AlphaFoldDB" id="A0A1I8GLX7"/>
<keyword evidence="2" id="KW-1185">Reference proteome</keyword>
<evidence type="ECO:0000313" key="3">
    <source>
        <dbReference type="WBParaSite" id="maker-uti_cns_0002313-snap-gene-0.10-mRNA-1"/>
    </source>
</evidence>
<feature type="region of interest" description="Disordered" evidence="1">
    <location>
        <begin position="76"/>
        <end position="110"/>
    </location>
</feature>
<feature type="compositionally biased region" description="Low complexity" evidence="1">
    <location>
        <begin position="91"/>
        <end position="108"/>
    </location>
</feature>
<organism evidence="2 3">
    <name type="scientific">Macrostomum lignano</name>
    <dbReference type="NCBI Taxonomy" id="282301"/>
    <lineage>
        <taxon>Eukaryota</taxon>
        <taxon>Metazoa</taxon>
        <taxon>Spiralia</taxon>
        <taxon>Lophotrochozoa</taxon>
        <taxon>Platyhelminthes</taxon>
        <taxon>Rhabditophora</taxon>
        <taxon>Macrostomorpha</taxon>
        <taxon>Macrostomida</taxon>
        <taxon>Macrostomidae</taxon>
        <taxon>Macrostomum</taxon>
    </lineage>
</organism>
<sequence length="159" mass="17753">MLPGVKDVAESNGRIVLTTKQDRVISMKPEEFKLFYNLTLQVDALQKNTAKTPQIEEELRKLRQMQNDVIKQANKMHQVIEQQQKSTEPNSATPASTQSAAASSSGSADDADSFVLAEPKYGEMRVLVEYRVEGTRYQLRLTPSQKTQVDEAVVRLAGV</sequence>
<dbReference type="WBParaSite" id="maker-uti_cns_0002313-snap-gene-0.10-mRNA-1">
    <property type="protein sequence ID" value="maker-uti_cns_0002313-snap-gene-0.10-mRNA-1"/>
    <property type="gene ID" value="maker-uti_cns_0002313-snap-gene-0.10"/>
</dbReference>
<feature type="compositionally biased region" description="Polar residues" evidence="1">
    <location>
        <begin position="80"/>
        <end position="90"/>
    </location>
</feature>